<dbReference type="Proteomes" id="UP001527925">
    <property type="component" value="Unassembled WGS sequence"/>
</dbReference>
<accession>A0ABR4MYU9</accession>
<dbReference type="InterPro" id="IPR006015">
    <property type="entry name" value="Universal_stress_UspA"/>
</dbReference>
<dbReference type="InterPro" id="IPR006016">
    <property type="entry name" value="UspA"/>
</dbReference>
<comment type="caution">
    <text evidence="2">The sequence shown here is derived from an EMBL/GenBank/DDBJ whole genome shotgun (WGS) entry which is preliminary data.</text>
</comment>
<dbReference type="EMBL" id="JADGIZ020000064">
    <property type="protein sequence ID" value="KAL2912455.1"/>
    <property type="molecule type" value="Genomic_DNA"/>
</dbReference>
<dbReference type="PANTHER" id="PTHR46100:SF4">
    <property type="entry name" value="USPA DOMAIN-CONTAINING PROTEIN"/>
    <property type="match status" value="1"/>
</dbReference>
<dbReference type="Gene3D" id="3.40.50.12370">
    <property type="match status" value="1"/>
</dbReference>
<feature type="domain" description="UspA" evidence="1">
    <location>
        <begin position="26"/>
        <end position="163"/>
    </location>
</feature>
<dbReference type="SUPFAM" id="SSF52402">
    <property type="entry name" value="Adenine nucleotide alpha hydrolases-like"/>
    <property type="match status" value="1"/>
</dbReference>
<dbReference type="PRINTS" id="PR01438">
    <property type="entry name" value="UNVRSLSTRESS"/>
</dbReference>
<organism evidence="2 3">
    <name type="scientific">Polyrhizophydium stewartii</name>
    <dbReference type="NCBI Taxonomy" id="2732419"/>
    <lineage>
        <taxon>Eukaryota</taxon>
        <taxon>Fungi</taxon>
        <taxon>Fungi incertae sedis</taxon>
        <taxon>Chytridiomycota</taxon>
        <taxon>Chytridiomycota incertae sedis</taxon>
        <taxon>Chytridiomycetes</taxon>
        <taxon>Rhizophydiales</taxon>
        <taxon>Rhizophydiales incertae sedis</taxon>
        <taxon>Polyrhizophydium</taxon>
    </lineage>
</organism>
<dbReference type="CDD" id="cd23659">
    <property type="entry name" value="USP_At3g01520-like"/>
    <property type="match status" value="1"/>
</dbReference>
<name>A0ABR4MYU9_9FUNG</name>
<sequence>MAPKELIYTTVGDAVLAHRNLPPGGRHLMVAVDLSEHSFEAVSFAFDSIAREGDVVSVVQAIPPIEGQFGRIETPGEKRQDAMVSLHEKVRGIRNGLGRKNIPFRTDVEYGDARKVVLELVEASQATILIVGSRGRTSLKGALLGSVSQYLLTNAPIPVIVVRHPKGQTPK</sequence>
<evidence type="ECO:0000259" key="1">
    <source>
        <dbReference type="Pfam" id="PF00582"/>
    </source>
</evidence>
<reference evidence="2 3" key="1">
    <citation type="submission" date="2023-09" db="EMBL/GenBank/DDBJ databases">
        <title>Pangenome analysis of Batrachochytrium dendrobatidis and related Chytrids.</title>
        <authorList>
            <person name="Yacoub M.N."/>
            <person name="Stajich J.E."/>
            <person name="James T.Y."/>
        </authorList>
    </citation>
    <scope>NUCLEOTIDE SEQUENCE [LARGE SCALE GENOMIC DNA]</scope>
    <source>
        <strain evidence="2 3">JEL0888</strain>
    </source>
</reference>
<gene>
    <name evidence="2" type="ORF">HK105_208027</name>
</gene>
<dbReference type="Pfam" id="PF00582">
    <property type="entry name" value="Usp"/>
    <property type="match status" value="1"/>
</dbReference>
<evidence type="ECO:0000313" key="3">
    <source>
        <dbReference type="Proteomes" id="UP001527925"/>
    </source>
</evidence>
<keyword evidence="3" id="KW-1185">Reference proteome</keyword>
<protein>
    <recommendedName>
        <fullName evidence="1">UspA domain-containing protein</fullName>
    </recommendedName>
</protein>
<dbReference type="PANTHER" id="PTHR46100">
    <property type="entry name" value="IMP2'P"/>
    <property type="match status" value="1"/>
</dbReference>
<proteinExistence type="predicted"/>
<evidence type="ECO:0000313" key="2">
    <source>
        <dbReference type="EMBL" id="KAL2912455.1"/>
    </source>
</evidence>